<dbReference type="EC" id="5.6.2.3" evidence="1"/>
<comment type="cofactor">
    <cofactor evidence="1">
        <name>Mg(2+)</name>
        <dbReference type="ChEBI" id="CHEBI:18420"/>
    </cofactor>
</comment>
<dbReference type="SUPFAM" id="SSF52540">
    <property type="entry name" value="P-loop containing nucleoside triphosphate hydrolases"/>
    <property type="match status" value="2"/>
</dbReference>
<keyword evidence="1" id="KW-0234">DNA repair</keyword>
<dbReference type="STRING" id="3880.G7JQP0"/>
<evidence type="ECO:0000313" key="6">
    <source>
        <dbReference type="Proteomes" id="UP000002051"/>
    </source>
</evidence>
<dbReference type="CDD" id="cd18809">
    <property type="entry name" value="SF1_C_RecD"/>
    <property type="match status" value="1"/>
</dbReference>
<dbReference type="HOGENOM" id="CLU_001324_14_3_1"/>
<dbReference type="EnsemblPlants" id="AES89542">
    <property type="protein sequence ID" value="AES89542"/>
    <property type="gene ID" value="MTR_4g076760"/>
</dbReference>
<dbReference type="AlphaFoldDB" id="G7JQP0"/>
<evidence type="ECO:0000259" key="3">
    <source>
        <dbReference type="Pfam" id="PF21530"/>
    </source>
</evidence>
<dbReference type="GO" id="GO:0000723">
    <property type="term" value="P:telomere maintenance"/>
    <property type="evidence" value="ECO:0007669"/>
    <property type="project" value="InterPro"/>
</dbReference>
<dbReference type="Pfam" id="PF05970">
    <property type="entry name" value="PIF1"/>
    <property type="match status" value="1"/>
</dbReference>
<keyword evidence="1" id="KW-0067">ATP-binding</keyword>
<comment type="similarity">
    <text evidence="1">Belongs to the helicase family.</text>
</comment>
<feature type="domain" description="DNA helicase Pif1-like 2B" evidence="3">
    <location>
        <begin position="397"/>
        <end position="442"/>
    </location>
</feature>
<evidence type="ECO:0000259" key="2">
    <source>
        <dbReference type="Pfam" id="PF05970"/>
    </source>
</evidence>
<dbReference type="OMA" id="ANIRKCE"/>
<dbReference type="GO" id="GO:0005524">
    <property type="term" value="F:ATP binding"/>
    <property type="evidence" value="ECO:0007669"/>
    <property type="project" value="UniProtKB-KW"/>
</dbReference>
<evidence type="ECO:0000313" key="4">
    <source>
        <dbReference type="EMBL" id="AES89542.1"/>
    </source>
</evidence>
<dbReference type="InterPro" id="IPR010285">
    <property type="entry name" value="DNA_helicase_pif1-like_DEAD"/>
</dbReference>
<organism evidence="4 6">
    <name type="scientific">Medicago truncatula</name>
    <name type="common">Barrel medic</name>
    <name type="synonym">Medicago tribuloides</name>
    <dbReference type="NCBI Taxonomy" id="3880"/>
    <lineage>
        <taxon>Eukaryota</taxon>
        <taxon>Viridiplantae</taxon>
        <taxon>Streptophyta</taxon>
        <taxon>Embryophyta</taxon>
        <taxon>Tracheophyta</taxon>
        <taxon>Spermatophyta</taxon>
        <taxon>Magnoliopsida</taxon>
        <taxon>eudicotyledons</taxon>
        <taxon>Gunneridae</taxon>
        <taxon>Pentapetalae</taxon>
        <taxon>rosids</taxon>
        <taxon>fabids</taxon>
        <taxon>Fabales</taxon>
        <taxon>Fabaceae</taxon>
        <taxon>Papilionoideae</taxon>
        <taxon>50 kb inversion clade</taxon>
        <taxon>NPAAA clade</taxon>
        <taxon>Hologalegina</taxon>
        <taxon>IRL clade</taxon>
        <taxon>Trifolieae</taxon>
        <taxon>Medicago</taxon>
    </lineage>
</organism>
<dbReference type="PANTHER" id="PTHR10492">
    <property type="match status" value="1"/>
</dbReference>
<evidence type="ECO:0000313" key="5">
    <source>
        <dbReference type="EnsemblPlants" id="AES89542"/>
    </source>
</evidence>
<evidence type="ECO:0000256" key="1">
    <source>
        <dbReference type="RuleBase" id="RU363044"/>
    </source>
</evidence>
<feature type="domain" description="DNA helicase Pif1-like DEAD-box helicase" evidence="2">
    <location>
        <begin position="74"/>
        <end position="293"/>
    </location>
</feature>
<keyword evidence="1" id="KW-0378">Hydrolase</keyword>
<comment type="catalytic activity">
    <reaction evidence="1">
        <text>ATP + H2O = ADP + phosphate + H(+)</text>
        <dbReference type="Rhea" id="RHEA:13065"/>
        <dbReference type="ChEBI" id="CHEBI:15377"/>
        <dbReference type="ChEBI" id="CHEBI:15378"/>
        <dbReference type="ChEBI" id="CHEBI:30616"/>
        <dbReference type="ChEBI" id="CHEBI:43474"/>
        <dbReference type="ChEBI" id="CHEBI:456216"/>
        <dbReference type="EC" id="5.6.2.3"/>
    </reaction>
</comment>
<dbReference type="GO" id="GO:0043139">
    <property type="term" value="F:5'-3' DNA helicase activity"/>
    <property type="evidence" value="ECO:0007669"/>
    <property type="project" value="UniProtKB-EC"/>
</dbReference>
<name>G7JQP0_MEDTR</name>
<dbReference type="GO" id="GO:0016787">
    <property type="term" value="F:hydrolase activity"/>
    <property type="evidence" value="ECO:0007669"/>
    <property type="project" value="UniProtKB-KW"/>
</dbReference>
<reference evidence="4 6" key="1">
    <citation type="journal article" date="2011" name="Nature">
        <title>The Medicago genome provides insight into the evolution of rhizobial symbioses.</title>
        <authorList>
            <person name="Young N.D."/>
            <person name="Debelle F."/>
            <person name="Oldroyd G.E."/>
            <person name="Geurts R."/>
            <person name="Cannon S.B."/>
            <person name="Udvardi M.K."/>
            <person name="Benedito V.A."/>
            <person name="Mayer K.F."/>
            <person name="Gouzy J."/>
            <person name="Schoof H."/>
            <person name="Van de Peer Y."/>
            <person name="Proost S."/>
            <person name="Cook D.R."/>
            <person name="Meyers B.C."/>
            <person name="Spannagl M."/>
            <person name="Cheung F."/>
            <person name="De Mita S."/>
            <person name="Krishnakumar V."/>
            <person name="Gundlach H."/>
            <person name="Zhou S."/>
            <person name="Mudge J."/>
            <person name="Bharti A.K."/>
            <person name="Murray J.D."/>
            <person name="Naoumkina M.A."/>
            <person name="Rosen B."/>
            <person name="Silverstein K.A."/>
            <person name="Tang H."/>
            <person name="Rombauts S."/>
            <person name="Zhao P.X."/>
            <person name="Zhou P."/>
            <person name="Barbe V."/>
            <person name="Bardou P."/>
            <person name="Bechner M."/>
            <person name="Bellec A."/>
            <person name="Berger A."/>
            <person name="Berges H."/>
            <person name="Bidwell S."/>
            <person name="Bisseling T."/>
            <person name="Choisne N."/>
            <person name="Couloux A."/>
            <person name="Denny R."/>
            <person name="Deshpande S."/>
            <person name="Dai X."/>
            <person name="Doyle J.J."/>
            <person name="Dudez A.M."/>
            <person name="Farmer A.D."/>
            <person name="Fouteau S."/>
            <person name="Franken C."/>
            <person name="Gibelin C."/>
            <person name="Gish J."/>
            <person name="Goldstein S."/>
            <person name="Gonzalez A.J."/>
            <person name="Green P.J."/>
            <person name="Hallab A."/>
            <person name="Hartog M."/>
            <person name="Hua A."/>
            <person name="Humphray S.J."/>
            <person name="Jeong D.H."/>
            <person name="Jing Y."/>
            <person name="Jocker A."/>
            <person name="Kenton S.M."/>
            <person name="Kim D.J."/>
            <person name="Klee K."/>
            <person name="Lai H."/>
            <person name="Lang C."/>
            <person name="Lin S."/>
            <person name="Macmil S.L."/>
            <person name="Magdelenat G."/>
            <person name="Matthews L."/>
            <person name="McCorrison J."/>
            <person name="Monaghan E.L."/>
            <person name="Mun J.H."/>
            <person name="Najar F.Z."/>
            <person name="Nicholson C."/>
            <person name="Noirot C."/>
            <person name="O'Bleness M."/>
            <person name="Paule C.R."/>
            <person name="Poulain J."/>
            <person name="Prion F."/>
            <person name="Qin B."/>
            <person name="Qu C."/>
            <person name="Retzel E.F."/>
            <person name="Riddle C."/>
            <person name="Sallet E."/>
            <person name="Samain S."/>
            <person name="Samson N."/>
            <person name="Sanders I."/>
            <person name="Saurat O."/>
            <person name="Scarpelli C."/>
            <person name="Schiex T."/>
            <person name="Segurens B."/>
            <person name="Severin A.J."/>
            <person name="Sherrier D.J."/>
            <person name="Shi R."/>
            <person name="Sims S."/>
            <person name="Singer S.R."/>
            <person name="Sinharoy S."/>
            <person name="Sterck L."/>
            <person name="Viollet A."/>
            <person name="Wang B.B."/>
            <person name="Wang K."/>
            <person name="Wang M."/>
            <person name="Wang X."/>
            <person name="Warfsmann J."/>
            <person name="Weissenbach J."/>
            <person name="White D.D."/>
            <person name="White J.D."/>
            <person name="Wiley G.B."/>
            <person name="Wincker P."/>
            <person name="Xing Y."/>
            <person name="Yang L."/>
            <person name="Yao Z."/>
            <person name="Ying F."/>
            <person name="Zhai J."/>
            <person name="Zhou L."/>
            <person name="Zuber A."/>
            <person name="Denarie J."/>
            <person name="Dixon R.A."/>
            <person name="May G.D."/>
            <person name="Schwartz D.C."/>
            <person name="Rogers J."/>
            <person name="Quetier F."/>
            <person name="Town C.D."/>
            <person name="Roe B.A."/>
        </authorList>
    </citation>
    <scope>NUCLEOTIDE SEQUENCE [LARGE SCALE GENOMIC DNA]</scope>
    <source>
        <strain evidence="4">A17</strain>
        <strain evidence="5 6">cv. Jemalong A17</strain>
    </source>
</reference>
<accession>G7JQP0</accession>
<keyword evidence="1" id="KW-0547">Nucleotide-binding</keyword>
<dbReference type="Pfam" id="PF21530">
    <property type="entry name" value="Pif1_2B_dom"/>
    <property type="match status" value="1"/>
</dbReference>
<dbReference type="Proteomes" id="UP000002051">
    <property type="component" value="Chromosome 4"/>
</dbReference>
<proteinExistence type="inferred from homology"/>
<dbReference type="GO" id="GO:0006310">
    <property type="term" value="P:DNA recombination"/>
    <property type="evidence" value="ECO:0007669"/>
    <property type="project" value="UniProtKB-KW"/>
</dbReference>
<dbReference type="InterPro" id="IPR027417">
    <property type="entry name" value="P-loop_NTPase"/>
</dbReference>
<keyword evidence="1" id="KW-0233">DNA recombination</keyword>
<dbReference type="Gene3D" id="3.40.50.300">
    <property type="entry name" value="P-loop containing nucleotide triphosphate hydrolases"/>
    <property type="match status" value="1"/>
</dbReference>
<keyword evidence="1" id="KW-0227">DNA damage</keyword>
<dbReference type="eggNOG" id="KOG0987">
    <property type="taxonomic scope" value="Eukaryota"/>
</dbReference>
<dbReference type="EMBL" id="CM001220">
    <property type="protein sequence ID" value="AES89542.1"/>
    <property type="molecule type" value="Genomic_DNA"/>
</dbReference>
<keyword evidence="1 4" id="KW-0347">Helicase</keyword>
<dbReference type="PANTHER" id="PTHR10492:SF101">
    <property type="entry name" value="ATP-DEPENDENT DNA HELICASE"/>
    <property type="match status" value="1"/>
</dbReference>
<protein>
    <recommendedName>
        <fullName evidence="1">ATP-dependent DNA helicase</fullName>
        <ecNumber evidence="1">5.6.2.3</ecNumber>
    </recommendedName>
</protein>
<sequence>MLNLRLTHEQLKAYALAELETMLQSFGKSLSDFPPMPKADASLVPDVESRLIHDEMSYNRPVLAAQHDRMMSTMTSEQRNVYDKIMTRVKEDKPGLFFLYGYGGTGKTFIWRALCAALRSDGEIVLACASSGIAALLIPDGRTAHSRFSIPFTIDKCSMCGVTPNTPLASLPIKAKLIIWDEAPMMHKHCFEALDRSLRDVLKTVDKRNKDIPFGGKVVVLGGDFRQILPVMPGSTRPEVVNASINSSHLWRYCEVLTLTKNMRLLSSASESDIEGRKLFSDWVLRVGDGTIGDGTIGEINDVDISVVIPSDLLIPSSGNPIASIVDSTYPNLLGNIGKVEYFQSKAILAPKNAIVEQVNDYVLDLIPGEEKIYLSYDTPYHKNIDGDVVDDIHTPEFLNTFVASGLPNHRLQLKVGASVMLLRNMDQSLGLCNGTRLIITKMGKFVLEGRVISGSNIGEKVFIPRLSLTPSDNRIPFKFKRRQFPISVSFAMTINKSEGQSLEHVGVYLPSPIFSYGQLYVAISQGWFKNID</sequence>
<dbReference type="GO" id="GO:0006281">
    <property type="term" value="P:DNA repair"/>
    <property type="evidence" value="ECO:0007669"/>
    <property type="project" value="UniProtKB-KW"/>
</dbReference>
<dbReference type="PaxDb" id="3880-AES89542"/>
<reference evidence="4 6" key="2">
    <citation type="journal article" date="2014" name="BMC Genomics">
        <title>An improved genome release (version Mt4.0) for the model legume Medicago truncatula.</title>
        <authorList>
            <person name="Tang H."/>
            <person name="Krishnakumar V."/>
            <person name="Bidwell S."/>
            <person name="Rosen B."/>
            <person name="Chan A."/>
            <person name="Zhou S."/>
            <person name="Gentzbittel L."/>
            <person name="Childs K.L."/>
            <person name="Yandell M."/>
            <person name="Gundlach H."/>
            <person name="Mayer K.F."/>
            <person name="Schwartz D.C."/>
            <person name="Town C.D."/>
        </authorList>
    </citation>
    <scope>GENOME REANNOTATION</scope>
    <source>
        <strain evidence="5 6">cv. Jemalong A17</strain>
    </source>
</reference>
<keyword evidence="6" id="KW-1185">Reference proteome</keyword>
<dbReference type="InterPro" id="IPR049163">
    <property type="entry name" value="Pif1-like_2B_dom"/>
</dbReference>
<reference evidence="5" key="3">
    <citation type="submission" date="2015-04" db="UniProtKB">
        <authorList>
            <consortium name="EnsemblPlants"/>
        </authorList>
    </citation>
    <scope>IDENTIFICATION</scope>
    <source>
        <strain evidence="5">cv. Jemalong A17</strain>
    </source>
</reference>
<gene>
    <name evidence="4" type="ordered locus">MTR_4g076760</name>
</gene>